<reference evidence="1 2" key="1">
    <citation type="submission" date="2023-02" db="EMBL/GenBank/DDBJ databases">
        <title>LHISI_Scaffold_Assembly.</title>
        <authorList>
            <person name="Stuart O.P."/>
            <person name="Cleave R."/>
            <person name="Magrath M.J.L."/>
            <person name="Mikheyev A.S."/>
        </authorList>
    </citation>
    <scope>NUCLEOTIDE SEQUENCE [LARGE SCALE GENOMIC DNA]</scope>
    <source>
        <strain evidence="1">Daus_M_001</strain>
        <tissue evidence="1">Leg muscle</tissue>
    </source>
</reference>
<protein>
    <submittedName>
        <fullName evidence="1">Uncharacterized protein</fullName>
    </submittedName>
</protein>
<dbReference type="PANTHER" id="PTHR46409">
    <property type="entry name" value="HTH PSQ-TYPE DOMAIN-CONTAINING PROTEIN"/>
    <property type="match status" value="1"/>
</dbReference>
<sequence length="72" mass="8268">MMERVKVLPEFEISNFPCHIQAVERCVQLLTEYPGKIYGQESKDAYITTTLLSRSAMPKFGQKSDFKPMPIV</sequence>
<evidence type="ECO:0000313" key="2">
    <source>
        <dbReference type="Proteomes" id="UP001159363"/>
    </source>
</evidence>
<accession>A0ABQ9H588</accession>
<name>A0ABQ9H588_9NEOP</name>
<dbReference type="EMBL" id="JARBHB010000007">
    <property type="protein sequence ID" value="KAJ8879417.1"/>
    <property type="molecule type" value="Genomic_DNA"/>
</dbReference>
<proteinExistence type="predicted"/>
<dbReference type="PANTHER" id="PTHR46409:SF1">
    <property type="entry name" value="HTH PSQ-TYPE DOMAIN-CONTAINING PROTEIN"/>
    <property type="match status" value="1"/>
</dbReference>
<comment type="caution">
    <text evidence="1">The sequence shown here is derived from an EMBL/GenBank/DDBJ whole genome shotgun (WGS) entry which is preliminary data.</text>
</comment>
<keyword evidence="2" id="KW-1185">Reference proteome</keyword>
<dbReference type="Proteomes" id="UP001159363">
    <property type="component" value="Chromosome 6"/>
</dbReference>
<gene>
    <name evidence="1" type="ORF">PR048_020025</name>
</gene>
<evidence type="ECO:0000313" key="1">
    <source>
        <dbReference type="EMBL" id="KAJ8879417.1"/>
    </source>
</evidence>
<organism evidence="1 2">
    <name type="scientific">Dryococelus australis</name>
    <dbReference type="NCBI Taxonomy" id="614101"/>
    <lineage>
        <taxon>Eukaryota</taxon>
        <taxon>Metazoa</taxon>
        <taxon>Ecdysozoa</taxon>
        <taxon>Arthropoda</taxon>
        <taxon>Hexapoda</taxon>
        <taxon>Insecta</taxon>
        <taxon>Pterygota</taxon>
        <taxon>Neoptera</taxon>
        <taxon>Polyneoptera</taxon>
        <taxon>Phasmatodea</taxon>
        <taxon>Verophasmatodea</taxon>
        <taxon>Anareolatae</taxon>
        <taxon>Phasmatidae</taxon>
        <taxon>Eurycanthinae</taxon>
        <taxon>Dryococelus</taxon>
    </lineage>
</organism>